<evidence type="ECO:0000313" key="1">
    <source>
        <dbReference type="EMBL" id="OWZ12878.1"/>
    </source>
</evidence>
<protein>
    <submittedName>
        <fullName evidence="1">Uncharacterized protein</fullName>
    </submittedName>
</protein>
<dbReference type="AlphaFoldDB" id="A0A225W6P5"/>
<keyword evidence="2" id="KW-1185">Reference proteome</keyword>
<gene>
    <name evidence="1" type="ORF">PHMEG_00013891</name>
</gene>
<reference evidence="2" key="1">
    <citation type="submission" date="2017-03" db="EMBL/GenBank/DDBJ databases">
        <title>Phytopthora megakarya and P. palmivora, two closely related causual agents of cacao black pod achieved similar genome size and gene model numbers by different mechanisms.</title>
        <authorList>
            <person name="Ali S."/>
            <person name="Shao J."/>
            <person name="Larry D.J."/>
            <person name="Kronmiller B."/>
            <person name="Shen D."/>
            <person name="Strem M.D."/>
            <person name="Melnick R.L."/>
            <person name="Guiltinan M.J."/>
            <person name="Tyler B.M."/>
            <person name="Meinhardt L.W."/>
            <person name="Bailey B.A."/>
        </authorList>
    </citation>
    <scope>NUCLEOTIDE SEQUENCE [LARGE SCALE GENOMIC DNA]</scope>
    <source>
        <strain evidence="2">zdho120</strain>
    </source>
</reference>
<organism evidence="1 2">
    <name type="scientific">Phytophthora megakarya</name>
    <dbReference type="NCBI Taxonomy" id="4795"/>
    <lineage>
        <taxon>Eukaryota</taxon>
        <taxon>Sar</taxon>
        <taxon>Stramenopiles</taxon>
        <taxon>Oomycota</taxon>
        <taxon>Peronosporomycetes</taxon>
        <taxon>Peronosporales</taxon>
        <taxon>Peronosporaceae</taxon>
        <taxon>Phytophthora</taxon>
    </lineage>
</organism>
<dbReference type="EMBL" id="NBNE01001729">
    <property type="protein sequence ID" value="OWZ12878.1"/>
    <property type="molecule type" value="Genomic_DNA"/>
</dbReference>
<evidence type="ECO:0000313" key="2">
    <source>
        <dbReference type="Proteomes" id="UP000198211"/>
    </source>
</evidence>
<dbReference type="OrthoDB" id="160433at2759"/>
<comment type="caution">
    <text evidence="1">The sequence shown here is derived from an EMBL/GenBank/DDBJ whole genome shotgun (WGS) entry which is preliminary data.</text>
</comment>
<dbReference type="Proteomes" id="UP000198211">
    <property type="component" value="Unassembled WGS sequence"/>
</dbReference>
<accession>A0A225W6P5</accession>
<proteinExistence type="predicted"/>
<name>A0A225W6P5_9STRA</name>
<sequence length="351" mass="39502">MKFRELQQQIAEVKERLVLFQISPTNVTQSLAKYCVGIKTKATLLNRKMADHYHWMQHLNSLMEAATLLNYAVVWEASQQLAAPIQGLDDLGESHSPITQHEILDERLLAAKLISQQHASKLLEGTAIDSPSFHLSLQFASHGWKVATGLLRNNDLRFMCHRCVPVESTNLAKQVATTLWNSIQRDDIFCVFVPLVLSSTIVHREADCSFSYRVMQLASDKEQQSIATVESNYSEHDAEGQEIAWQISMEAVCDQRLCSLVVDSAGEFSSPSSTPSIKDYLRLQMSNQSMRNMFVFGAHVSILDEGVEILLVGSAQFVFPSCRDPAIDLLQYFASHLPVYESIHLTPLWEC</sequence>